<protein>
    <submittedName>
        <fullName evidence="1">Uncharacterized protein</fullName>
    </submittedName>
</protein>
<accession>A0ACC2DGM0</accession>
<proteinExistence type="predicted"/>
<evidence type="ECO:0000313" key="1">
    <source>
        <dbReference type="EMBL" id="KAJ7553222.1"/>
    </source>
</evidence>
<dbReference type="EMBL" id="CM055097">
    <property type="protein sequence ID" value="KAJ7553222.1"/>
    <property type="molecule type" value="Genomic_DNA"/>
</dbReference>
<reference evidence="2" key="1">
    <citation type="journal article" date="2024" name="Proc. Natl. Acad. Sci. U.S.A.">
        <title>Extraordinary preservation of gene collinearity over three hundred million years revealed in homosporous lycophytes.</title>
        <authorList>
            <person name="Li C."/>
            <person name="Wickell D."/>
            <person name="Kuo L.Y."/>
            <person name="Chen X."/>
            <person name="Nie B."/>
            <person name="Liao X."/>
            <person name="Peng D."/>
            <person name="Ji J."/>
            <person name="Jenkins J."/>
            <person name="Williams M."/>
            <person name="Shu S."/>
            <person name="Plott C."/>
            <person name="Barry K."/>
            <person name="Rajasekar S."/>
            <person name="Grimwood J."/>
            <person name="Han X."/>
            <person name="Sun S."/>
            <person name="Hou Z."/>
            <person name="He W."/>
            <person name="Dai G."/>
            <person name="Sun C."/>
            <person name="Schmutz J."/>
            <person name="Leebens-Mack J.H."/>
            <person name="Li F.W."/>
            <person name="Wang L."/>
        </authorList>
    </citation>
    <scope>NUCLEOTIDE SEQUENCE [LARGE SCALE GENOMIC DNA]</scope>
    <source>
        <strain evidence="2">cv. PW_Plant_1</strain>
    </source>
</reference>
<evidence type="ECO:0000313" key="2">
    <source>
        <dbReference type="Proteomes" id="UP001162992"/>
    </source>
</evidence>
<keyword evidence="2" id="KW-1185">Reference proteome</keyword>
<comment type="caution">
    <text evidence="1">The sequence shown here is derived from an EMBL/GenBank/DDBJ whole genome shotgun (WGS) entry which is preliminary data.</text>
</comment>
<dbReference type="Proteomes" id="UP001162992">
    <property type="component" value="Chromosome 6"/>
</dbReference>
<sequence>MADSPGRLISSLSGGDDQLPSEVVGCVGVLMHLFDWNSRLPGRKFFSPRQLFPGRLQFSKKRTHDSGKFPMAKLLLITEENCGGVSNPEEVSENFDSTVSKVYQLPEGAGGKRTPGVIARLMGLESLPATETLGDGYVRFQSHNSTDAQEQAPIDAMQDSTSSEELMEDCHSTVESCNGETPEEVCESALQVATMKRLGEKQFIQGDLNRNTDAQTYKNYLELGDNSKLLMCSELLSPWGKILSFPCVLPQSGHQWPLISHLKKPNQNGNPNSEGTVKGPDGRFYGDRLASTSLILTKEDWSPSLESKSYNVGKKGVKGSDNLEIQLEIADYDLSILEPSFSKEPGNQVEDIGADEKRFEESQGTLFNKEPWCGNCESAASLPTVIGSPKCIVDSNKTTNTTCYKKKLKLDAKVEHESDNLLKGRNAREWSRQGFEAQLLSGVSSNDDVDSVDMEVPAAVPLPLQFDSRNADSTVKSSAQLPAPWAILHQKESRSAEILQKDVMLSQLSKNSCVYLKMATKGTLKKPKLISSEPAKSIWSMKDPALKSEQQPCRSSRPLQLLDLEKKDSMQEGPHAMGTNHAQGVRLKQKKAIIHKKSRPFKSADVTSKKSVDPSTILEDSTQSCSITPIPAGSWGENIVFEFHEEVHNRLKQEQNKFLKQPKLNHDAIPNRTFHRAPQIGNRGKKLQTLSNIFESRSNNGLAHTDKQSKLNDTSNSQSQKLSRKTHQSTTENVACNLRADNSSGTLEVKACGRDSYITAARVKTMGQFDSEVKEPESVSHECPCLSGVSTERCDCIHHKYMVENSTLGLVLQEYKIKVVREAHRCPTPLLKDVLKANSRRLSTEFKEIEKLPDKYTESAVNDLQLKTVLHHIPDVQVENQGALGFSTAMENRDPALFVSNPITDVAKRAGPFRCMIDGGPQNEGINGFSSKALNFSEKQDGCWWEGDYSSSLPCNNLRFTLHEDFSSPPSGKAQQQRTSVDPADICETLSDSTCTEDSEQPSPVSVIDSYFQKKLLLRLQKDSQQQLHESHMKRIELIEASSALSTSEFPKEDKCDDIRKTDAIHYEQIMEADLATSESDCCSICLVQHTENAEKMVGHYDMKHYVKRVLIALGFQLENKKWPLQCSSRGLMNNPELFQRLENQQHIHGAIKTSDCNPPKDAAYALRLYQRCRNVRTHYRLLFDCVNEALDLSLSDEVFSHGQGHRSHLDAKLRGEHILDQICKHMSEWQNLRLEAVDRVVDIEMSGTDKDWRNFRQELADVAIITECMVFRDVIEEILLDFMGLKK</sequence>
<organism evidence="1 2">
    <name type="scientific">Diphasiastrum complanatum</name>
    <name type="common">Issler's clubmoss</name>
    <name type="synonym">Lycopodium complanatum</name>
    <dbReference type="NCBI Taxonomy" id="34168"/>
    <lineage>
        <taxon>Eukaryota</taxon>
        <taxon>Viridiplantae</taxon>
        <taxon>Streptophyta</taxon>
        <taxon>Embryophyta</taxon>
        <taxon>Tracheophyta</taxon>
        <taxon>Lycopodiopsida</taxon>
        <taxon>Lycopodiales</taxon>
        <taxon>Lycopodiaceae</taxon>
        <taxon>Lycopodioideae</taxon>
        <taxon>Diphasiastrum</taxon>
    </lineage>
</organism>
<gene>
    <name evidence="1" type="ORF">O6H91_06G088800</name>
</gene>
<name>A0ACC2DGM0_DIPCM</name>